<feature type="domain" description="RRM" evidence="4">
    <location>
        <begin position="166"/>
        <end position="256"/>
    </location>
</feature>
<sequence length="290" mass="32185">MSKPVIEERVYVGNLDYSITEEDIKEFFTGLQIESVDIPTKTFTKGTKEVTKRLGFGFVQFASKEDADEAIERSNGKVIKVRTLFSRKAVPPASPEEKKEKRAAFLAKKAAIREQKQQKEQEKANAEKTDAADSVPKEKKAGVAANGDAEKKQDKTKTPEGTPSNDTVFITNLDFKANVKVLDAIFKELEPKWIHVPAKKVPRHILRQIRANHRPIYNRGIAFVKFADQETQQRAISEFNGRDVNGRSIIVEAAVDRPRPEGDEEVQGEAQPVDAVDAAVQAEAQAATGA</sequence>
<dbReference type="GO" id="GO:0003729">
    <property type="term" value="F:mRNA binding"/>
    <property type="evidence" value="ECO:0007669"/>
    <property type="project" value="TreeGrafter"/>
</dbReference>
<gene>
    <name evidence="5" type="ORF">CXQ85_004217</name>
</gene>
<dbReference type="GO" id="GO:0005634">
    <property type="term" value="C:nucleus"/>
    <property type="evidence" value="ECO:0007669"/>
    <property type="project" value="TreeGrafter"/>
</dbReference>
<dbReference type="GO" id="GO:1990904">
    <property type="term" value="C:ribonucleoprotein complex"/>
    <property type="evidence" value="ECO:0007669"/>
    <property type="project" value="TreeGrafter"/>
</dbReference>
<feature type="region of interest" description="Disordered" evidence="3">
    <location>
        <begin position="256"/>
        <end position="275"/>
    </location>
</feature>
<dbReference type="AlphaFoldDB" id="A0A2V1ATU7"/>
<dbReference type="RefSeq" id="XP_025341653.1">
    <property type="nucleotide sequence ID" value="XM_025487845.1"/>
</dbReference>
<dbReference type="InterPro" id="IPR050374">
    <property type="entry name" value="RRT5_SRSF_SR"/>
</dbReference>
<evidence type="ECO:0000259" key="4">
    <source>
        <dbReference type="PROSITE" id="PS50102"/>
    </source>
</evidence>
<feature type="compositionally biased region" description="Basic and acidic residues" evidence="3">
    <location>
        <begin position="148"/>
        <end position="158"/>
    </location>
</feature>
<dbReference type="STRING" id="45357.A0A2V1ATU7"/>
<dbReference type="EMBL" id="PKFO01000004">
    <property type="protein sequence ID" value="PVH20713.1"/>
    <property type="molecule type" value="Genomic_DNA"/>
</dbReference>
<keyword evidence="1 2" id="KW-0694">RNA-binding</keyword>
<accession>A0A2V1ATU7</accession>
<dbReference type="Proteomes" id="UP000244309">
    <property type="component" value="Unassembled WGS sequence"/>
</dbReference>
<dbReference type="GO" id="GO:0016973">
    <property type="term" value="P:poly(A)+ mRNA export from nucleus"/>
    <property type="evidence" value="ECO:0007669"/>
    <property type="project" value="TreeGrafter"/>
</dbReference>
<comment type="caution">
    <text evidence="5">The sequence shown here is derived from an EMBL/GenBank/DDBJ whole genome shotgun (WGS) entry which is preliminary data.</text>
</comment>
<evidence type="ECO:0000256" key="2">
    <source>
        <dbReference type="PROSITE-ProRule" id="PRU00176"/>
    </source>
</evidence>
<proteinExistence type="predicted"/>
<dbReference type="GO" id="GO:0005737">
    <property type="term" value="C:cytoplasm"/>
    <property type="evidence" value="ECO:0007669"/>
    <property type="project" value="TreeGrafter"/>
</dbReference>
<dbReference type="PANTHER" id="PTHR23003">
    <property type="entry name" value="RNA RECOGNITION MOTIF RRM DOMAIN CONTAINING PROTEIN"/>
    <property type="match status" value="1"/>
</dbReference>
<feature type="compositionally biased region" description="Basic and acidic residues" evidence="3">
    <location>
        <begin position="111"/>
        <end position="141"/>
    </location>
</feature>
<feature type="domain" description="RRM" evidence="4">
    <location>
        <begin position="8"/>
        <end position="88"/>
    </location>
</feature>
<evidence type="ECO:0000256" key="1">
    <source>
        <dbReference type="ARBA" id="ARBA00022884"/>
    </source>
</evidence>
<protein>
    <recommendedName>
        <fullName evidence="4">RRM domain-containing protein</fullName>
    </recommendedName>
</protein>
<dbReference type="SMART" id="SM00360">
    <property type="entry name" value="RRM"/>
    <property type="match status" value="2"/>
</dbReference>
<dbReference type="Gene3D" id="3.30.70.330">
    <property type="match status" value="2"/>
</dbReference>
<dbReference type="GO" id="GO:0071028">
    <property type="term" value="P:nuclear mRNA surveillance"/>
    <property type="evidence" value="ECO:0007669"/>
    <property type="project" value="TreeGrafter"/>
</dbReference>
<dbReference type="VEuPathDB" id="FungiDB:CXQ85_004217"/>
<dbReference type="GeneID" id="37009547"/>
<dbReference type="InterPro" id="IPR035979">
    <property type="entry name" value="RBD_domain_sf"/>
</dbReference>
<evidence type="ECO:0000313" key="6">
    <source>
        <dbReference type="Proteomes" id="UP000244309"/>
    </source>
</evidence>
<dbReference type="InterPro" id="IPR012677">
    <property type="entry name" value="Nucleotide-bd_a/b_plait_sf"/>
</dbReference>
<keyword evidence="6" id="KW-1185">Reference proteome</keyword>
<dbReference type="PANTHER" id="PTHR23003:SF3">
    <property type="entry name" value="FI21236P1-RELATED"/>
    <property type="match status" value="1"/>
</dbReference>
<dbReference type="PROSITE" id="PS50102">
    <property type="entry name" value="RRM"/>
    <property type="match status" value="2"/>
</dbReference>
<evidence type="ECO:0000256" key="3">
    <source>
        <dbReference type="SAM" id="MobiDB-lite"/>
    </source>
</evidence>
<dbReference type="OrthoDB" id="439808at2759"/>
<name>A0A2V1ATU7_9ASCO</name>
<dbReference type="SUPFAM" id="SSF54928">
    <property type="entry name" value="RNA-binding domain, RBD"/>
    <property type="match status" value="2"/>
</dbReference>
<feature type="region of interest" description="Disordered" evidence="3">
    <location>
        <begin position="110"/>
        <end position="166"/>
    </location>
</feature>
<reference evidence="5 6" key="1">
    <citation type="submission" date="2017-12" db="EMBL/GenBank/DDBJ databases">
        <title>Genome Sequence of a Multidrug-Resistant Candida haemulonii Isolate from a Patient with Chronic Leg Ulcers in Israel.</title>
        <authorList>
            <person name="Chow N.A."/>
            <person name="Gade L."/>
            <person name="Batra D."/>
            <person name="Rowe L.A."/>
            <person name="Ben-Ami R."/>
            <person name="Loparev V.N."/>
            <person name="Litvintseva A.P."/>
        </authorList>
    </citation>
    <scope>NUCLEOTIDE SEQUENCE [LARGE SCALE GENOMIC DNA]</scope>
    <source>
        <strain evidence="5 6">B11899</strain>
    </source>
</reference>
<dbReference type="Pfam" id="PF00076">
    <property type="entry name" value="RRM_1"/>
    <property type="match status" value="2"/>
</dbReference>
<organism evidence="5 6">
    <name type="scientific">Candidozyma haemuli</name>
    <dbReference type="NCBI Taxonomy" id="45357"/>
    <lineage>
        <taxon>Eukaryota</taxon>
        <taxon>Fungi</taxon>
        <taxon>Dikarya</taxon>
        <taxon>Ascomycota</taxon>
        <taxon>Saccharomycotina</taxon>
        <taxon>Pichiomycetes</taxon>
        <taxon>Metschnikowiaceae</taxon>
        <taxon>Candidozyma</taxon>
    </lineage>
</organism>
<dbReference type="InterPro" id="IPR000504">
    <property type="entry name" value="RRM_dom"/>
</dbReference>
<evidence type="ECO:0000313" key="5">
    <source>
        <dbReference type="EMBL" id="PVH20713.1"/>
    </source>
</evidence>